<feature type="transmembrane region" description="Helical" evidence="10">
    <location>
        <begin position="1660"/>
        <end position="1680"/>
    </location>
</feature>
<feature type="region of interest" description="Disordered" evidence="9">
    <location>
        <begin position="145"/>
        <end position="167"/>
    </location>
</feature>
<evidence type="ECO:0000313" key="14">
    <source>
        <dbReference type="Proteomes" id="UP001527925"/>
    </source>
</evidence>
<dbReference type="InterPro" id="IPR000237">
    <property type="entry name" value="GRIP_dom"/>
</dbReference>
<dbReference type="EMBL" id="JADGIZ020000020">
    <property type="protein sequence ID" value="KAL2915931.1"/>
    <property type="molecule type" value="Genomic_DNA"/>
</dbReference>
<evidence type="ECO:0000256" key="5">
    <source>
        <dbReference type="ARBA" id="ARBA00023002"/>
    </source>
</evidence>
<dbReference type="Proteomes" id="UP001527925">
    <property type="component" value="Unassembled WGS sequence"/>
</dbReference>
<feature type="coiled-coil region" evidence="8">
    <location>
        <begin position="693"/>
        <end position="854"/>
    </location>
</feature>
<feature type="coiled-coil region" evidence="8">
    <location>
        <begin position="1083"/>
        <end position="1366"/>
    </location>
</feature>
<protein>
    <recommendedName>
        <fullName evidence="15">FAD-binding FR-type domain-containing protein</fullName>
    </recommendedName>
</protein>
<dbReference type="SFLD" id="SFLDS00052">
    <property type="entry name" value="Ferric_Reductase_Domain"/>
    <property type="match status" value="1"/>
</dbReference>
<dbReference type="SFLD" id="SFLDG01168">
    <property type="entry name" value="Ferric_reductase_subgroup_(FRE"/>
    <property type="match status" value="1"/>
</dbReference>
<feature type="coiled-coil region" evidence="8">
    <location>
        <begin position="40"/>
        <end position="142"/>
    </location>
</feature>
<dbReference type="InterPro" id="IPR019459">
    <property type="entry name" value="GRAB"/>
</dbReference>
<evidence type="ECO:0000259" key="12">
    <source>
        <dbReference type="PROSITE" id="PS51384"/>
    </source>
</evidence>
<evidence type="ECO:0000256" key="1">
    <source>
        <dbReference type="ARBA" id="ARBA00004141"/>
    </source>
</evidence>
<keyword evidence="14" id="KW-1185">Reference proteome</keyword>
<reference evidence="13 14" key="1">
    <citation type="submission" date="2023-09" db="EMBL/GenBank/DDBJ databases">
        <title>Pangenome analysis of Batrachochytrium dendrobatidis and related Chytrids.</title>
        <authorList>
            <person name="Yacoub M.N."/>
            <person name="Stajich J.E."/>
            <person name="James T.Y."/>
        </authorList>
    </citation>
    <scope>NUCLEOTIDE SEQUENCE [LARGE SCALE GENOMIC DNA]</scope>
    <source>
        <strain evidence="13 14">JEL0888</strain>
    </source>
</reference>
<dbReference type="InterPro" id="IPR013130">
    <property type="entry name" value="Fe3_Rdtase_TM_dom"/>
</dbReference>
<dbReference type="SUPFAM" id="SSF63380">
    <property type="entry name" value="Riboflavin synthase domain-like"/>
    <property type="match status" value="1"/>
</dbReference>
<evidence type="ECO:0000313" key="13">
    <source>
        <dbReference type="EMBL" id="KAL2915931.1"/>
    </source>
</evidence>
<dbReference type="PROSITE" id="PS51384">
    <property type="entry name" value="FAD_FR"/>
    <property type="match status" value="1"/>
</dbReference>
<evidence type="ECO:0000256" key="9">
    <source>
        <dbReference type="SAM" id="MobiDB-lite"/>
    </source>
</evidence>
<comment type="subcellular location">
    <subcellularLocation>
        <location evidence="1">Membrane</location>
        <topology evidence="1">Multi-pass membrane protein</topology>
    </subcellularLocation>
</comment>
<dbReference type="Pfam" id="PF01794">
    <property type="entry name" value="Ferric_reduct"/>
    <property type="match status" value="1"/>
</dbReference>
<feature type="region of interest" description="Disordered" evidence="9">
    <location>
        <begin position="1"/>
        <end position="23"/>
    </location>
</feature>
<dbReference type="InterPro" id="IPR039261">
    <property type="entry name" value="FNR_nucleotide-bd"/>
</dbReference>
<dbReference type="InterPro" id="IPR050369">
    <property type="entry name" value="RBOH/FRE"/>
</dbReference>
<dbReference type="PANTHER" id="PTHR11972">
    <property type="entry name" value="NADPH OXIDASE"/>
    <property type="match status" value="1"/>
</dbReference>
<keyword evidence="5" id="KW-0560">Oxidoreductase</keyword>
<evidence type="ECO:0000259" key="11">
    <source>
        <dbReference type="PROSITE" id="PS50913"/>
    </source>
</evidence>
<feature type="region of interest" description="Disordered" evidence="9">
    <location>
        <begin position="634"/>
        <end position="667"/>
    </location>
</feature>
<evidence type="ECO:0000256" key="7">
    <source>
        <dbReference type="ARBA" id="ARBA00023136"/>
    </source>
</evidence>
<keyword evidence="3" id="KW-0249">Electron transport</keyword>
<feature type="transmembrane region" description="Helical" evidence="10">
    <location>
        <begin position="1575"/>
        <end position="1593"/>
    </location>
</feature>
<feature type="region of interest" description="Disordered" evidence="9">
    <location>
        <begin position="388"/>
        <end position="442"/>
    </location>
</feature>
<dbReference type="InterPro" id="IPR013121">
    <property type="entry name" value="Fe_red_NAD-bd_6"/>
</dbReference>
<feature type="coiled-coil region" evidence="8">
    <location>
        <begin position="515"/>
        <end position="542"/>
    </location>
</feature>
<dbReference type="Gene3D" id="3.40.50.80">
    <property type="entry name" value="Nucleotide-binding domain of ferredoxin-NADP reductase (FNR) module"/>
    <property type="match status" value="1"/>
</dbReference>
<dbReference type="PROSITE" id="PS50913">
    <property type="entry name" value="GRIP"/>
    <property type="match status" value="1"/>
</dbReference>
<keyword evidence="4 10" id="KW-1133">Transmembrane helix</keyword>
<name>A0ABR4N8Z7_9FUNG</name>
<evidence type="ECO:0000256" key="2">
    <source>
        <dbReference type="ARBA" id="ARBA00022692"/>
    </source>
</evidence>
<feature type="transmembrane region" description="Helical" evidence="10">
    <location>
        <begin position="1542"/>
        <end position="1563"/>
    </location>
</feature>
<accession>A0ABR4N8Z7</accession>
<feature type="domain" description="GRIP" evidence="11">
    <location>
        <begin position="1409"/>
        <end position="1460"/>
    </location>
</feature>
<evidence type="ECO:0000256" key="10">
    <source>
        <dbReference type="SAM" id="Phobius"/>
    </source>
</evidence>
<dbReference type="Pfam" id="PF10375">
    <property type="entry name" value="GRAB"/>
    <property type="match status" value="1"/>
</dbReference>
<feature type="coiled-coil region" evidence="8">
    <location>
        <begin position="899"/>
        <end position="979"/>
    </location>
</feature>
<feature type="coiled-coil region" evidence="8">
    <location>
        <begin position="444"/>
        <end position="478"/>
    </location>
</feature>
<evidence type="ECO:0000256" key="3">
    <source>
        <dbReference type="ARBA" id="ARBA00022982"/>
    </source>
</evidence>
<dbReference type="InterPro" id="IPR017938">
    <property type="entry name" value="Riboflavin_synthase-like_b-brl"/>
</dbReference>
<keyword evidence="8" id="KW-0175">Coiled coil</keyword>
<feature type="transmembrane region" description="Helical" evidence="10">
    <location>
        <begin position="1599"/>
        <end position="1619"/>
    </location>
</feature>
<dbReference type="InterPro" id="IPR017927">
    <property type="entry name" value="FAD-bd_FR_type"/>
</dbReference>
<dbReference type="CDD" id="cd06186">
    <property type="entry name" value="NOX_Duox_like_FAD_NADP"/>
    <property type="match status" value="1"/>
</dbReference>
<feature type="compositionally biased region" description="Low complexity" evidence="9">
    <location>
        <begin position="634"/>
        <end position="643"/>
    </location>
</feature>
<dbReference type="Gene3D" id="1.10.287.1490">
    <property type="match status" value="2"/>
</dbReference>
<dbReference type="InterPro" id="IPR013112">
    <property type="entry name" value="FAD-bd_8"/>
</dbReference>
<feature type="coiled-coil region" evidence="8">
    <location>
        <begin position="351"/>
        <end position="385"/>
    </location>
</feature>
<gene>
    <name evidence="13" type="ORF">HK105_204635</name>
</gene>
<proteinExistence type="predicted"/>
<feature type="transmembrane region" description="Helical" evidence="10">
    <location>
        <begin position="1963"/>
        <end position="1984"/>
    </location>
</feature>
<evidence type="ECO:0000256" key="8">
    <source>
        <dbReference type="SAM" id="Coils"/>
    </source>
</evidence>
<feature type="transmembrane region" description="Helical" evidence="10">
    <location>
        <begin position="1700"/>
        <end position="1719"/>
    </location>
</feature>
<sequence length="2110" mass="227441">MAESALAEPAQLPLSADSVSGAPPAAAALDRLPADADQALMAMELHNDRLRQQLADLQQHSDQQLALRDARIAELSRELQQMQLNKTASQSVGSSLALASDDELAARAKLLQERLNKAASIIKRLNEDNGSLSATVARLETELAAARRPDPITQHASSSSGPDDEAHLRSALDAALADKARLEADLASLTAEPNAHDLAAELEAARAESHRLRAESAEQAAALQAQIDRQAADAAAQIRSLSEEKASVENDVAQLQTELSELRVSLAAQQSAHTNQTAATAQLQTRIDELLQDLEVAQSRISVLEEQLEDARKPAAGAVSNGALASTADLGDVHALRSCLADTIRERDEQTQIWEEELDGLRDDLKAAKAAHADTERQLAAARSLIESLQNPPQSAPAADADGWGNDNWDEEGQSQPSPAAAHAPTQQDVHPMTSDNSQTLSQLAAAESRLAEAIADRDRLAEQAEGLARRVADLEAQHAQRVAELTALVDQRTEERDRAVAEGRQHEALLGQELADVRSTLDAAQRHLAETTQRLETAMAHQGTDDRAAALQATIDANQQQFDETRASLEAQIAELTVRVESTAATAKAREDELSAQLARIKALAADKIKRLLAEQQHLRQLTDSQVLAAAAADGRAGSPAPSLAPSVEGSWSINGDASPGSTSTPLSALTAALTRAQAEAQANAAALAQGRAEAVAQAKAHQAQMLDLEKQLADAKTQLETMDHASAARITELQAAISDLEAKIAGLEEEVAQMSGKMHETVAQHEAHLNSLMSEAKKTESELRREVEMLRVRLQSSASDAEAVAVLDAEIDSLRAQVKALDGELQSSALRVKELEAERDRLVQEHDAALAREAAAHQSQLADAASTAREQIHAASVVASQAAAERDEAVASSRAAVQVLETRLAAAEAHAAQHADRSRELSAHLEQLERERGELQQSLDQARLAVEESVRSAAQSAEAHERSLADAHAQLRAQSEEHALAMERAVAHIRAESQPASLPPWIDALGGILARVAAAQRASSESGQGADGFAAELASSGVPADVVASLVDLRHLVVRLLESIAQKDHMLLELQNQTQSAAPEAGALKIQISELLQQLKQSQESLAQQQDLTRQLADENEQLNRDCELLKERLTGLKNVVAPKLQAEMQESERLRSELAAAEEQRSMLQVQVAELSQAVQSLEMQLASSSGSPLSPGGAGEAARLHAQLAEAHERIEKQDAELERLRQFLVEMGEAQTQETLAMQTTLDEYRRQVEALERERGEWEAAAAQARDARTEAERAAAEAVEEAGLMTQQVETLKAKVEQDQNSLVNLQRVLEQFEASKESEIASAIELIERKLATANKELDRYRDRAEKAEGELANLSDRARTSSSLESELQEKNVLIGKLRHDLVQVQTHLAEAMRRMRSGGADENVDRKLIANLIIGFLSANRGDSKRFEILSLISNVLRFTDEEKYKVGLVRAPGAASAGAQRGDGSGSAGAGESFMDMWIGFLLKESSNEGGPHGDGAPLSPLVQAAITSRGSVSGASMELPWTLVYGTNHYGAAATYMWLLAALVAVYIVPLKRLLRGSTSTPLLRALNAASLVKLPVWPFLSLPDTLFVAAYAALTAVFAATAVTVYNDVNLPRFGYMALANMGVLTMLPLRNSPFGLLLGVSFERSLHFHAVLGVGAVVLALLHGSLYINEWRYFDFLVDSINSRPMIIKGIAAGCVLALVLVTSFPPWVRDRISFELFYWIHILSYPTLLALVYLHVPYFAFRFLIPGIVLYGLDRVVRVVRALRPAKIVRAKVVGDDLARICIRQPHVSTALFGQPRAGQFYFVQFPGISPLEWHPFSMVSPEATTASGGASRSRVPLALEVQSTPSNSSIGGSEVGSQGKVAIDDAAANADKMLPMAFPMQPLGEQASTARTSSSFDADSDCVELAIRKRGWFTRTVHERVAGNRDLFVLLDGPYGRSFDGVFDRDSVLLVGGGIGVTPLISILGTIIRRNRDGAPDTPIRAELVWVVRSVAHLEWFEAELHEAAANNINVTLFVTDTSSEVQIKAQSFGLTVVLERPRLHEIMKRMQAAHGAPCNVSVAVCGPHKLVEDACHAARAASGPDGMFVVLSESFHL</sequence>
<organism evidence="13 14">
    <name type="scientific">Polyrhizophydium stewartii</name>
    <dbReference type="NCBI Taxonomy" id="2732419"/>
    <lineage>
        <taxon>Eukaryota</taxon>
        <taxon>Fungi</taxon>
        <taxon>Fungi incertae sedis</taxon>
        <taxon>Chytridiomycota</taxon>
        <taxon>Chytridiomycota incertae sedis</taxon>
        <taxon>Chytridiomycetes</taxon>
        <taxon>Rhizophydiales</taxon>
        <taxon>Rhizophydiales incertae sedis</taxon>
        <taxon>Polyrhizophydium</taxon>
    </lineage>
</organism>
<dbReference type="Pfam" id="PF08022">
    <property type="entry name" value="FAD_binding_8"/>
    <property type="match status" value="1"/>
</dbReference>
<evidence type="ECO:0008006" key="15">
    <source>
        <dbReference type="Google" id="ProtNLM"/>
    </source>
</evidence>
<dbReference type="Pfam" id="PF08030">
    <property type="entry name" value="NAD_binding_6"/>
    <property type="match status" value="1"/>
</dbReference>
<keyword evidence="6" id="KW-0813">Transport</keyword>
<dbReference type="SUPFAM" id="SSF52343">
    <property type="entry name" value="Ferredoxin reductase-like, C-terminal NADP-linked domain"/>
    <property type="match status" value="1"/>
</dbReference>
<keyword evidence="2 10" id="KW-0812">Transmembrane</keyword>
<feature type="coiled-coil region" evidence="8">
    <location>
        <begin position="172"/>
        <end position="307"/>
    </location>
</feature>
<feature type="compositionally biased region" description="Low complexity" evidence="9">
    <location>
        <begin position="414"/>
        <end position="428"/>
    </location>
</feature>
<dbReference type="PANTHER" id="PTHR11972:SF69">
    <property type="entry name" value="FERRIC REDUCTION OXIDASE 6-RELATED"/>
    <property type="match status" value="1"/>
</dbReference>
<evidence type="ECO:0000256" key="6">
    <source>
        <dbReference type="ARBA" id="ARBA00023065"/>
    </source>
</evidence>
<evidence type="ECO:0000256" key="4">
    <source>
        <dbReference type="ARBA" id="ARBA00022989"/>
    </source>
</evidence>
<keyword evidence="7 10" id="KW-0472">Membrane</keyword>
<feature type="transmembrane region" description="Helical" evidence="10">
    <location>
        <begin position="1631"/>
        <end position="1654"/>
    </location>
</feature>
<comment type="caution">
    <text evidence="13">The sequence shown here is derived from an EMBL/GenBank/DDBJ whole genome shotgun (WGS) entry which is preliminary data.</text>
</comment>
<feature type="domain" description="FAD-binding FR-type" evidence="12">
    <location>
        <begin position="1776"/>
        <end position="1957"/>
    </location>
</feature>
<keyword evidence="6" id="KW-0406">Ion transport</keyword>